<reference evidence="5" key="1">
    <citation type="submission" date="2020-05" db="EMBL/GenBank/DDBJ databases">
        <authorList>
            <person name="Chiriac C."/>
            <person name="Salcher M."/>
            <person name="Ghai R."/>
            <person name="Kavagutti S V."/>
        </authorList>
    </citation>
    <scope>NUCLEOTIDE SEQUENCE</scope>
</reference>
<dbReference type="EMBL" id="CAFBPQ010000005">
    <property type="protein sequence ID" value="CAB5015599.1"/>
    <property type="molecule type" value="Genomic_DNA"/>
</dbReference>
<dbReference type="GO" id="GO:0070930">
    <property type="term" value="P:trans-translation-dependent protein tagging"/>
    <property type="evidence" value="ECO:0007669"/>
    <property type="project" value="TreeGrafter"/>
</dbReference>
<evidence type="ECO:0000313" key="7">
    <source>
        <dbReference type="EMBL" id="CAB5015599.1"/>
    </source>
</evidence>
<dbReference type="AlphaFoldDB" id="A0A6J7FZ61"/>
<evidence type="ECO:0000256" key="1">
    <source>
        <dbReference type="ARBA" id="ARBA00022490"/>
    </source>
</evidence>
<dbReference type="PROSITE" id="PS01317">
    <property type="entry name" value="SSRP"/>
    <property type="match status" value="1"/>
</dbReference>
<accession>A0A6J7FZ61</accession>
<name>A0A6J7FZ61_9ZZZZ</name>
<dbReference type="EMBL" id="CAFBMM010000014">
    <property type="protein sequence ID" value="CAB4901232.1"/>
    <property type="molecule type" value="Genomic_DNA"/>
</dbReference>
<feature type="compositionally biased region" description="Basic residues" evidence="3">
    <location>
        <begin position="1"/>
        <end position="11"/>
    </location>
</feature>
<dbReference type="InterPro" id="IPR000037">
    <property type="entry name" value="SsrA-bd_prot"/>
</dbReference>
<dbReference type="GO" id="GO:0005829">
    <property type="term" value="C:cytosol"/>
    <property type="evidence" value="ECO:0007669"/>
    <property type="project" value="TreeGrafter"/>
</dbReference>
<evidence type="ECO:0000256" key="2">
    <source>
        <dbReference type="ARBA" id="ARBA00022884"/>
    </source>
</evidence>
<dbReference type="NCBIfam" id="TIGR00086">
    <property type="entry name" value="smpB"/>
    <property type="match status" value="1"/>
</dbReference>
<dbReference type="NCBIfam" id="NF003843">
    <property type="entry name" value="PRK05422.1"/>
    <property type="match status" value="1"/>
</dbReference>
<dbReference type="Pfam" id="PF01668">
    <property type="entry name" value="SmpB"/>
    <property type="match status" value="1"/>
</dbReference>
<evidence type="ECO:0000313" key="4">
    <source>
        <dbReference type="EMBL" id="CAB4734275.1"/>
    </source>
</evidence>
<dbReference type="PANTHER" id="PTHR30308:SF2">
    <property type="entry name" value="SSRA-BINDING PROTEIN"/>
    <property type="match status" value="1"/>
</dbReference>
<dbReference type="Gene3D" id="2.40.280.10">
    <property type="match status" value="1"/>
</dbReference>
<protein>
    <submittedName>
        <fullName evidence="5">Unannotated protein</fullName>
    </submittedName>
</protein>
<evidence type="ECO:0000256" key="3">
    <source>
        <dbReference type="SAM" id="MobiDB-lite"/>
    </source>
</evidence>
<proteinExistence type="inferred from homology"/>
<dbReference type="EMBL" id="CAFBOF010000031">
    <property type="protein sequence ID" value="CAB4982841.1"/>
    <property type="molecule type" value="Genomic_DNA"/>
</dbReference>
<dbReference type="InterPro" id="IPR023620">
    <property type="entry name" value="SmpB"/>
</dbReference>
<dbReference type="GO" id="GO:0003723">
    <property type="term" value="F:RNA binding"/>
    <property type="evidence" value="ECO:0007669"/>
    <property type="project" value="UniProtKB-KW"/>
</dbReference>
<keyword evidence="1" id="KW-0963">Cytoplasm</keyword>
<dbReference type="SUPFAM" id="SSF74982">
    <property type="entry name" value="Small protein B (SmpB)"/>
    <property type="match status" value="1"/>
</dbReference>
<gene>
    <name evidence="4" type="ORF">UFOPK2683_01480</name>
    <name evidence="5" type="ORF">UFOPK3605_00489</name>
    <name evidence="6" type="ORF">UFOPK3897_01216</name>
    <name evidence="7" type="ORF">UFOPK4121_00313</name>
</gene>
<dbReference type="EMBL" id="CAEZYK010000116">
    <property type="protein sequence ID" value="CAB4734275.1"/>
    <property type="molecule type" value="Genomic_DNA"/>
</dbReference>
<dbReference type="HAMAP" id="MF_00023">
    <property type="entry name" value="SmpB"/>
    <property type="match status" value="1"/>
</dbReference>
<dbReference type="CDD" id="cd09294">
    <property type="entry name" value="SmpB"/>
    <property type="match status" value="1"/>
</dbReference>
<keyword evidence="2" id="KW-0694">RNA-binding</keyword>
<sequence length="169" mass="18925">MAAAKKAKNKSSLRSAAKSGRPEVSINNRRARYDYHIGQTYECGIMLLGSEVKAIRDGRATLGDSYARVDGSAIWLLGMHISPYSYSREELDPVRPRKLLLHAKEIDALARATAEKGVTLVPLRLTFVRGRAKIDLAVARGKRAYDKRHAIKEREAKRDTDRALKGHRD</sequence>
<dbReference type="InterPro" id="IPR020081">
    <property type="entry name" value="SsrA-bd_prot_CS"/>
</dbReference>
<dbReference type="PANTHER" id="PTHR30308">
    <property type="entry name" value="TMRNA-BINDING COMPONENT OF TRANS-TRANSLATION TAGGING COMPLEX"/>
    <property type="match status" value="1"/>
</dbReference>
<evidence type="ECO:0000313" key="6">
    <source>
        <dbReference type="EMBL" id="CAB4982841.1"/>
    </source>
</evidence>
<evidence type="ECO:0000313" key="5">
    <source>
        <dbReference type="EMBL" id="CAB4901232.1"/>
    </source>
</evidence>
<feature type="region of interest" description="Disordered" evidence="3">
    <location>
        <begin position="1"/>
        <end position="22"/>
    </location>
</feature>
<organism evidence="5">
    <name type="scientific">freshwater metagenome</name>
    <dbReference type="NCBI Taxonomy" id="449393"/>
    <lineage>
        <taxon>unclassified sequences</taxon>
        <taxon>metagenomes</taxon>
        <taxon>ecological metagenomes</taxon>
    </lineage>
</organism>